<dbReference type="Proteomes" id="UP000604117">
    <property type="component" value="Unassembled WGS sequence"/>
</dbReference>
<evidence type="ECO:0000313" key="1">
    <source>
        <dbReference type="EMBL" id="GIF78650.1"/>
    </source>
</evidence>
<accession>A0ABQ4D535</accession>
<sequence>MARRLVEAKGSEGVGLASPDWFVSVAMWDSGESEVITSSVAMNEDPRVSAQVLTDARAVAASVDRIVSELTARTE</sequence>
<reference evidence="1 2" key="1">
    <citation type="submission" date="2021-01" db="EMBL/GenBank/DDBJ databases">
        <title>Whole genome shotgun sequence of Asanoa siamensis NBRC 107932.</title>
        <authorList>
            <person name="Komaki H."/>
            <person name="Tamura T."/>
        </authorList>
    </citation>
    <scope>NUCLEOTIDE SEQUENCE [LARGE SCALE GENOMIC DNA]</scope>
    <source>
        <strain evidence="1 2">NBRC 107932</strain>
    </source>
</reference>
<dbReference type="EMBL" id="BONE01000215">
    <property type="protein sequence ID" value="GIF78650.1"/>
    <property type="molecule type" value="Genomic_DNA"/>
</dbReference>
<evidence type="ECO:0000313" key="2">
    <source>
        <dbReference type="Proteomes" id="UP000604117"/>
    </source>
</evidence>
<comment type="caution">
    <text evidence="1">The sequence shown here is derived from an EMBL/GenBank/DDBJ whole genome shotgun (WGS) entry which is preliminary data.</text>
</comment>
<gene>
    <name evidence="1" type="ORF">Asi02nite_81680</name>
</gene>
<proteinExistence type="predicted"/>
<organism evidence="1 2">
    <name type="scientific">Asanoa siamensis</name>
    <dbReference type="NCBI Taxonomy" id="926357"/>
    <lineage>
        <taxon>Bacteria</taxon>
        <taxon>Bacillati</taxon>
        <taxon>Actinomycetota</taxon>
        <taxon>Actinomycetes</taxon>
        <taxon>Micromonosporales</taxon>
        <taxon>Micromonosporaceae</taxon>
        <taxon>Asanoa</taxon>
    </lineage>
</organism>
<protein>
    <submittedName>
        <fullName evidence="1">Uncharacterized protein</fullName>
    </submittedName>
</protein>
<name>A0ABQ4D535_9ACTN</name>
<keyword evidence="2" id="KW-1185">Reference proteome</keyword>